<name>D7CUG9_TRURR</name>
<dbReference type="EMBL" id="CP002049">
    <property type="protein sequence ID" value="ADI15754.1"/>
    <property type="molecule type" value="Genomic_DNA"/>
</dbReference>
<dbReference type="PANTHER" id="PTHR33798">
    <property type="entry name" value="FLAVOPROTEIN OXYGENASE"/>
    <property type="match status" value="1"/>
</dbReference>
<evidence type="ECO:0000256" key="4">
    <source>
        <dbReference type="ARBA" id="ARBA00038054"/>
    </source>
</evidence>
<sequence length="205" mass="21749">MTPPTHVDVAALGAQRAYKLLTSAVIPRPIAWVSTVSKGGVPNVAPYSFFNAVASEPLTVLFSAGRKRDGSPKDSLKNAQETGEFVVNLVDEPLAEAMNHTSGAWAHEVSEFDEAGLRAAASLRVRAPRVAAAPVALECRVTQLFELAGGASTLVLGEVLVIYVREGLLAEDGLIDAAAYRPVARLGRDAYATLGRVFRLARPEV</sequence>
<evidence type="ECO:0000313" key="6">
    <source>
        <dbReference type="EMBL" id="ADI15754.1"/>
    </source>
</evidence>
<dbReference type="Pfam" id="PF01613">
    <property type="entry name" value="Flavin_Reduct"/>
    <property type="match status" value="1"/>
</dbReference>
<organism evidence="6 7">
    <name type="scientific">Truepera radiovictrix (strain DSM 17093 / CIP 108686 / LMG 22925 / RQ-24)</name>
    <dbReference type="NCBI Taxonomy" id="649638"/>
    <lineage>
        <taxon>Bacteria</taxon>
        <taxon>Thermotogati</taxon>
        <taxon>Deinococcota</taxon>
        <taxon>Deinococci</taxon>
        <taxon>Trueperales</taxon>
        <taxon>Trueperaceae</taxon>
        <taxon>Truepera</taxon>
    </lineage>
</organism>
<dbReference type="Gene3D" id="2.30.110.10">
    <property type="entry name" value="Electron Transport, Fmn-binding Protein, Chain A"/>
    <property type="match status" value="1"/>
</dbReference>
<accession>D7CUG9</accession>
<dbReference type="STRING" id="649638.Trad_2649"/>
<dbReference type="SMART" id="SM00903">
    <property type="entry name" value="Flavin_Reduct"/>
    <property type="match status" value="1"/>
</dbReference>
<dbReference type="GO" id="GO:0016646">
    <property type="term" value="F:oxidoreductase activity, acting on the CH-NH group of donors, NAD or NADP as acceptor"/>
    <property type="evidence" value="ECO:0007669"/>
    <property type="project" value="UniProtKB-ARBA"/>
</dbReference>
<comment type="similarity">
    <text evidence="4">Belongs to the flavoredoxin family.</text>
</comment>
<comment type="cofactor">
    <cofactor evidence="1">
        <name>FMN</name>
        <dbReference type="ChEBI" id="CHEBI:58210"/>
    </cofactor>
</comment>
<dbReference type="Proteomes" id="UP000000379">
    <property type="component" value="Chromosome"/>
</dbReference>
<dbReference type="SUPFAM" id="SSF50475">
    <property type="entry name" value="FMN-binding split barrel"/>
    <property type="match status" value="1"/>
</dbReference>
<dbReference type="OrthoDB" id="9783347at2"/>
<dbReference type="PANTHER" id="PTHR33798:SF5">
    <property type="entry name" value="FLAVIN REDUCTASE LIKE DOMAIN-CONTAINING PROTEIN"/>
    <property type="match status" value="1"/>
</dbReference>
<keyword evidence="7" id="KW-1185">Reference proteome</keyword>
<reference evidence="6 7" key="2">
    <citation type="journal article" date="2011" name="Stand. Genomic Sci.">
        <title>Complete genome sequence of Truepera radiovictrix type strain (RQ-24).</title>
        <authorList>
            <person name="Ivanova N."/>
            <person name="Rohde C."/>
            <person name="Munk C."/>
            <person name="Nolan M."/>
            <person name="Lucas S."/>
            <person name="Del Rio T.G."/>
            <person name="Tice H."/>
            <person name="Deshpande S."/>
            <person name="Cheng J.F."/>
            <person name="Tapia R."/>
            <person name="Han C."/>
            <person name="Goodwin L."/>
            <person name="Pitluck S."/>
            <person name="Liolios K."/>
            <person name="Mavromatis K."/>
            <person name="Mikhailova N."/>
            <person name="Pati A."/>
            <person name="Chen A."/>
            <person name="Palaniappan K."/>
            <person name="Land M."/>
            <person name="Hauser L."/>
            <person name="Chang Y.J."/>
            <person name="Jeffries C.D."/>
            <person name="Brambilla E."/>
            <person name="Rohde M."/>
            <person name="Goker M."/>
            <person name="Tindall B.J."/>
            <person name="Woyke T."/>
            <person name="Bristow J."/>
            <person name="Eisen J.A."/>
            <person name="Markowitz V."/>
            <person name="Hugenholtz P."/>
            <person name="Kyrpides N.C."/>
            <person name="Klenk H.P."/>
            <person name="Lapidus A."/>
        </authorList>
    </citation>
    <scope>NUCLEOTIDE SEQUENCE [LARGE SCALE GENOMIC DNA]</scope>
    <source>
        <strain evidence="7">DSM 17093 / CIP 108686 / LMG 22925 / RQ-24</strain>
    </source>
</reference>
<reference evidence="7" key="1">
    <citation type="submission" date="2010-05" db="EMBL/GenBank/DDBJ databases">
        <title>The complete genome of Truepera radiovictris DSM 17093.</title>
        <authorList>
            <consortium name="US DOE Joint Genome Institute (JGI-PGF)"/>
            <person name="Lucas S."/>
            <person name="Copeland A."/>
            <person name="Lapidus A."/>
            <person name="Glavina del Rio T."/>
            <person name="Dalin E."/>
            <person name="Tice H."/>
            <person name="Bruce D."/>
            <person name="Goodwin L."/>
            <person name="Pitluck S."/>
            <person name="Kyrpides N."/>
            <person name="Mavromatis K."/>
            <person name="Ovchinnikova G."/>
            <person name="Munk A.C."/>
            <person name="Detter J.C."/>
            <person name="Han C."/>
            <person name="Tapia R."/>
            <person name="Land M."/>
            <person name="Hauser L."/>
            <person name="Markowitz V."/>
            <person name="Cheng J.-F."/>
            <person name="Hugenholtz P."/>
            <person name="Woyke T."/>
            <person name="Wu D."/>
            <person name="Tindall B."/>
            <person name="Pomrenke H.G."/>
            <person name="Brambilla E."/>
            <person name="Klenk H.-P."/>
            <person name="Eisen J.A."/>
        </authorList>
    </citation>
    <scope>NUCLEOTIDE SEQUENCE [LARGE SCALE GENOMIC DNA]</scope>
    <source>
        <strain evidence="7">DSM 17093 / CIP 108686 / LMG 22925 / RQ-24</strain>
    </source>
</reference>
<dbReference type="KEGG" id="tra:Trad_2649"/>
<keyword evidence="2" id="KW-0285">Flavoprotein</keyword>
<evidence type="ECO:0000259" key="5">
    <source>
        <dbReference type="SMART" id="SM00903"/>
    </source>
</evidence>
<dbReference type="HOGENOM" id="CLU_059021_3_1_0"/>
<feature type="domain" description="Flavin reductase like" evidence="5">
    <location>
        <begin position="23"/>
        <end position="178"/>
    </location>
</feature>
<proteinExistence type="inferred from homology"/>
<dbReference type="GO" id="GO:0010181">
    <property type="term" value="F:FMN binding"/>
    <property type="evidence" value="ECO:0007669"/>
    <property type="project" value="InterPro"/>
</dbReference>
<gene>
    <name evidence="6" type="ordered locus">Trad_2649</name>
</gene>
<dbReference type="AlphaFoldDB" id="D7CUG9"/>
<evidence type="ECO:0000256" key="3">
    <source>
        <dbReference type="ARBA" id="ARBA00022643"/>
    </source>
</evidence>
<evidence type="ECO:0000256" key="1">
    <source>
        <dbReference type="ARBA" id="ARBA00001917"/>
    </source>
</evidence>
<protein>
    <submittedName>
        <fullName evidence="6">Flavin reductase domain protein FMN-binding protein</fullName>
    </submittedName>
</protein>
<dbReference type="InterPro" id="IPR012349">
    <property type="entry name" value="Split_barrel_FMN-bd"/>
</dbReference>
<dbReference type="InterPro" id="IPR002563">
    <property type="entry name" value="Flavin_Rdtase-like_dom"/>
</dbReference>
<evidence type="ECO:0000256" key="2">
    <source>
        <dbReference type="ARBA" id="ARBA00022630"/>
    </source>
</evidence>
<evidence type="ECO:0000313" key="7">
    <source>
        <dbReference type="Proteomes" id="UP000000379"/>
    </source>
</evidence>
<dbReference type="RefSeq" id="WP_013179115.1">
    <property type="nucleotide sequence ID" value="NC_014221.1"/>
</dbReference>
<dbReference type="eggNOG" id="COG1853">
    <property type="taxonomic scope" value="Bacteria"/>
</dbReference>
<keyword evidence="3" id="KW-0288">FMN</keyword>